<dbReference type="GO" id="GO:0005662">
    <property type="term" value="C:DNA replication factor A complex"/>
    <property type="evidence" value="ECO:0007669"/>
    <property type="project" value="TreeGrafter"/>
</dbReference>
<evidence type="ECO:0000259" key="1">
    <source>
        <dbReference type="Pfam" id="PF08646"/>
    </source>
</evidence>
<dbReference type="Pfam" id="PF08646">
    <property type="entry name" value="Rep_fac-A_C"/>
    <property type="match status" value="1"/>
</dbReference>
<organism evidence="2 3">
    <name type="scientific">Raphanus sativus</name>
    <name type="common">Radish</name>
    <name type="synonym">Raphanus raphanistrum var. sativus</name>
    <dbReference type="NCBI Taxonomy" id="3726"/>
    <lineage>
        <taxon>Eukaryota</taxon>
        <taxon>Viridiplantae</taxon>
        <taxon>Streptophyta</taxon>
        <taxon>Embryophyta</taxon>
        <taxon>Tracheophyta</taxon>
        <taxon>Spermatophyta</taxon>
        <taxon>Magnoliopsida</taxon>
        <taxon>eudicotyledons</taxon>
        <taxon>Gunneridae</taxon>
        <taxon>Pentapetalae</taxon>
        <taxon>rosids</taxon>
        <taxon>malvids</taxon>
        <taxon>Brassicales</taxon>
        <taxon>Brassicaceae</taxon>
        <taxon>Brassiceae</taxon>
        <taxon>Raphanus</taxon>
    </lineage>
</organism>
<keyword evidence="2" id="KW-1185">Reference proteome</keyword>
<dbReference type="GO" id="GO:0000724">
    <property type="term" value="P:double-strand break repair via homologous recombination"/>
    <property type="evidence" value="ECO:0007669"/>
    <property type="project" value="TreeGrafter"/>
</dbReference>
<dbReference type="AlphaFoldDB" id="A0A9W3C3Y1"/>
<feature type="domain" description="Replication factor A C-terminal" evidence="1">
    <location>
        <begin position="54"/>
        <end position="141"/>
    </location>
</feature>
<dbReference type="Gene3D" id="2.40.50.140">
    <property type="entry name" value="Nucleic acid-binding proteins"/>
    <property type="match status" value="1"/>
</dbReference>
<name>A0A9W3C3Y1_RAPSA</name>
<reference evidence="2" key="1">
    <citation type="journal article" date="2019" name="Database">
        <title>The radish genome database (RadishGD): an integrated information resource for radish genomics.</title>
        <authorList>
            <person name="Yu H.J."/>
            <person name="Baek S."/>
            <person name="Lee Y.J."/>
            <person name="Cho A."/>
            <person name="Mun J.H."/>
        </authorList>
    </citation>
    <scope>NUCLEOTIDE SEQUENCE [LARGE SCALE GENOMIC DNA]</scope>
    <source>
        <strain evidence="2">cv. WK10039</strain>
    </source>
</reference>
<dbReference type="GO" id="GO:0051321">
    <property type="term" value="P:meiotic cell cycle"/>
    <property type="evidence" value="ECO:0007669"/>
    <property type="project" value="TreeGrafter"/>
</dbReference>
<dbReference type="GO" id="GO:0007004">
    <property type="term" value="P:telomere maintenance via telomerase"/>
    <property type="evidence" value="ECO:0007669"/>
    <property type="project" value="TreeGrafter"/>
</dbReference>
<proteinExistence type="predicted"/>
<dbReference type="GO" id="GO:0043047">
    <property type="term" value="F:single-stranded telomeric DNA binding"/>
    <property type="evidence" value="ECO:0007669"/>
    <property type="project" value="TreeGrafter"/>
</dbReference>
<dbReference type="PANTHER" id="PTHR23273:SF32">
    <property type="entry name" value="REPLICATION PROTEIN A 70 KDA DNA-BINDING SUBUNIT B-RELATED"/>
    <property type="match status" value="1"/>
</dbReference>
<dbReference type="InterPro" id="IPR012340">
    <property type="entry name" value="NA-bd_OB-fold"/>
</dbReference>
<dbReference type="GO" id="GO:0006289">
    <property type="term" value="P:nucleotide-excision repair"/>
    <property type="evidence" value="ECO:0007669"/>
    <property type="project" value="TreeGrafter"/>
</dbReference>
<reference evidence="3" key="2">
    <citation type="submission" date="2025-08" db="UniProtKB">
        <authorList>
            <consortium name="RefSeq"/>
        </authorList>
    </citation>
    <scope>IDENTIFICATION</scope>
    <source>
        <tissue evidence="3">Leaf</tissue>
    </source>
</reference>
<sequence>MDYDVQPTIDYFGWLYSNPEIGRQVNAEVVTKHDPLTTGEIFSYIKQESAKEAFFECTATIDDVVHGSAWYYISCSGCNSKATKGPTSLMCAKCGKVNITGVAQYRAKISVYDNSDQAIFVLLGYAGPQLTGKHASELVSTYFEANGNQGVNHEVPVPKALISTIGQRHKFCAKVTEHNLSGKTDL</sequence>
<dbReference type="GO" id="GO:0003684">
    <property type="term" value="F:damaged DNA binding"/>
    <property type="evidence" value="ECO:0007669"/>
    <property type="project" value="TreeGrafter"/>
</dbReference>
<dbReference type="GeneID" id="108816340"/>
<dbReference type="InterPro" id="IPR013955">
    <property type="entry name" value="Rep_factor-A_C"/>
</dbReference>
<dbReference type="RefSeq" id="XP_056846182.1">
    <property type="nucleotide sequence ID" value="XM_056990202.1"/>
</dbReference>
<accession>A0A9W3C3Y1</accession>
<dbReference type="KEGG" id="rsz:108816340"/>
<dbReference type="PANTHER" id="PTHR23273">
    <property type="entry name" value="REPLICATION FACTOR A 1, RFA1"/>
    <property type="match status" value="1"/>
</dbReference>
<protein>
    <submittedName>
        <fullName evidence="3">Uncharacterized protein LOC108816340</fullName>
    </submittedName>
</protein>
<dbReference type="Proteomes" id="UP000504610">
    <property type="component" value="Chromosome 7"/>
</dbReference>
<evidence type="ECO:0000313" key="3">
    <source>
        <dbReference type="RefSeq" id="XP_056846182.1"/>
    </source>
</evidence>
<gene>
    <name evidence="3" type="primary">LOC108816340</name>
</gene>
<dbReference type="OrthoDB" id="1095260at2759"/>
<evidence type="ECO:0000313" key="2">
    <source>
        <dbReference type="Proteomes" id="UP000504610"/>
    </source>
</evidence>
<dbReference type="SUPFAM" id="SSF50249">
    <property type="entry name" value="Nucleic acid-binding proteins"/>
    <property type="match status" value="1"/>
</dbReference>